<dbReference type="InterPro" id="IPR039422">
    <property type="entry name" value="MarR/SlyA-like"/>
</dbReference>
<dbReference type="InterPro" id="IPR036388">
    <property type="entry name" value="WH-like_DNA-bd_sf"/>
</dbReference>
<dbReference type="EMBL" id="JBDIME010000001">
    <property type="protein sequence ID" value="MEN2788232.1"/>
    <property type="molecule type" value="Genomic_DNA"/>
</dbReference>
<dbReference type="RefSeq" id="WP_343887819.1">
    <property type="nucleotide sequence ID" value="NZ_BAAAEH010000005.1"/>
</dbReference>
<protein>
    <recommendedName>
        <fullName evidence="1">HTH marR-type domain-containing protein</fullName>
    </recommendedName>
</protein>
<dbReference type="PANTHER" id="PTHR33164">
    <property type="entry name" value="TRANSCRIPTIONAL REGULATOR, MARR FAMILY"/>
    <property type="match status" value="1"/>
</dbReference>
<sequence>MEKSSLVLFLDALDREGRVERCRHPTDRRAHIVHLTDEGAARFEQVGLGLYRQQQENLAVLSEAEQAEMIEMMDRLTAHLAAG</sequence>
<dbReference type="PANTHER" id="PTHR33164:SF43">
    <property type="entry name" value="HTH-TYPE TRANSCRIPTIONAL REPRESSOR YETL"/>
    <property type="match status" value="1"/>
</dbReference>
<dbReference type="InterPro" id="IPR036390">
    <property type="entry name" value="WH_DNA-bd_sf"/>
</dbReference>
<feature type="domain" description="HTH marR-type" evidence="1">
    <location>
        <begin position="1"/>
        <end position="78"/>
    </location>
</feature>
<comment type="caution">
    <text evidence="2">The sequence shown here is derived from an EMBL/GenBank/DDBJ whole genome shotgun (WGS) entry which is preliminary data.</text>
</comment>
<reference evidence="2 3" key="1">
    <citation type="submission" date="2024-05" db="EMBL/GenBank/DDBJ databases">
        <authorList>
            <person name="Liu Q."/>
            <person name="Xin Y.-H."/>
        </authorList>
    </citation>
    <scope>NUCLEOTIDE SEQUENCE [LARGE SCALE GENOMIC DNA]</scope>
    <source>
        <strain evidence="2 3">CGMCC 1.10181</strain>
    </source>
</reference>
<dbReference type="SUPFAM" id="SSF46785">
    <property type="entry name" value="Winged helix' DNA-binding domain"/>
    <property type="match status" value="1"/>
</dbReference>
<gene>
    <name evidence="2" type="ORF">ABC974_01200</name>
</gene>
<organism evidence="2 3">
    <name type="scientific">Sphingomonas oligophenolica</name>
    <dbReference type="NCBI Taxonomy" id="301154"/>
    <lineage>
        <taxon>Bacteria</taxon>
        <taxon>Pseudomonadati</taxon>
        <taxon>Pseudomonadota</taxon>
        <taxon>Alphaproteobacteria</taxon>
        <taxon>Sphingomonadales</taxon>
        <taxon>Sphingomonadaceae</taxon>
        <taxon>Sphingomonas</taxon>
    </lineage>
</organism>
<dbReference type="Gene3D" id="1.10.10.10">
    <property type="entry name" value="Winged helix-like DNA-binding domain superfamily/Winged helix DNA-binding domain"/>
    <property type="match status" value="1"/>
</dbReference>
<dbReference type="Proteomes" id="UP001419910">
    <property type="component" value="Unassembled WGS sequence"/>
</dbReference>
<name>A0ABU9XXF1_9SPHN</name>
<dbReference type="PRINTS" id="PR00598">
    <property type="entry name" value="HTHMARR"/>
</dbReference>
<proteinExistence type="predicted"/>
<dbReference type="PROSITE" id="PS50995">
    <property type="entry name" value="HTH_MARR_2"/>
    <property type="match status" value="1"/>
</dbReference>
<evidence type="ECO:0000313" key="3">
    <source>
        <dbReference type="Proteomes" id="UP001419910"/>
    </source>
</evidence>
<evidence type="ECO:0000259" key="1">
    <source>
        <dbReference type="PROSITE" id="PS50995"/>
    </source>
</evidence>
<evidence type="ECO:0000313" key="2">
    <source>
        <dbReference type="EMBL" id="MEN2788232.1"/>
    </source>
</evidence>
<accession>A0ABU9XXF1</accession>
<dbReference type="InterPro" id="IPR000835">
    <property type="entry name" value="HTH_MarR-typ"/>
</dbReference>
<keyword evidence="3" id="KW-1185">Reference proteome</keyword>